<evidence type="ECO:0000313" key="1">
    <source>
        <dbReference type="EMBL" id="GGK98012.1"/>
    </source>
</evidence>
<dbReference type="EMBL" id="BMMH01000002">
    <property type="protein sequence ID" value="GGK98012.1"/>
    <property type="molecule type" value="Genomic_DNA"/>
</dbReference>
<keyword evidence="2" id="KW-1185">Reference proteome</keyword>
<protein>
    <submittedName>
        <fullName evidence="1">Uncharacterized protein</fullName>
    </submittedName>
</protein>
<organism evidence="1 2">
    <name type="scientific">Nocardia jinanensis</name>
    <dbReference type="NCBI Taxonomy" id="382504"/>
    <lineage>
        <taxon>Bacteria</taxon>
        <taxon>Bacillati</taxon>
        <taxon>Actinomycetota</taxon>
        <taxon>Actinomycetes</taxon>
        <taxon>Mycobacteriales</taxon>
        <taxon>Nocardiaceae</taxon>
        <taxon>Nocardia</taxon>
    </lineage>
</organism>
<reference evidence="1" key="1">
    <citation type="journal article" date="2014" name="Int. J. Syst. Evol. Microbiol.">
        <title>Complete genome sequence of Corynebacterium casei LMG S-19264T (=DSM 44701T), isolated from a smear-ripened cheese.</title>
        <authorList>
            <consortium name="US DOE Joint Genome Institute (JGI-PGF)"/>
            <person name="Walter F."/>
            <person name="Albersmeier A."/>
            <person name="Kalinowski J."/>
            <person name="Ruckert C."/>
        </authorList>
    </citation>
    <scope>NUCLEOTIDE SEQUENCE</scope>
    <source>
        <strain evidence="1">CGMCC 4.3508</strain>
    </source>
</reference>
<name>A0A917VN71_9NOCA</name>
<reference evidence="1" key="2">
    <citation type="submission" date="2020-09" db="EMBL/GenBank/DDBJ databases">
        <authorList>
            <person name="Sun Q."/>
            <person name="Zhou Y."/>
        </authorList>
    </citation>
    <scope>NUCLEOTIDE SEQUENCE</scope>
    <source>
        <strain evidence="1">CGMCC 4.3508</strain>
    </source>
</reference>
<sequence length="286" mass="31028">MPPQTSGSLLRLLEIPDPAKQRVSELERLRKGLFRPSSKGLIGALNRVADLIAVGAGTLDVSTVPPRRLLGLATHGISGKTALLRRMEPREHRLAVLVATALVLSDRATDDVLDLFDLLMTTELLSKAERQSSDEKLRRYPRVSRNAGKLAAAVKVLLEMSEVEPAISLEVVWDLIENAVTKRELRAAVATIDELVPADDAELAGQRLEELAGRLATVRPFLPLMMKTVGFGATGDVASHLGSDTPATIDEDGKLHVAALVAVPDPPSLIDLRRRIEKMMPKMALN</sequence>
<accession>A0A917VN71</accession>
<comment type="caution">
    <text evidence="1">The sequence shown here is derived from an EMBL/GenBank/DDBJ whole genome shotgun (WGS) entry which is preliminary data.</text>
</comment>
<proteinExistence type="predicted"/>
<evidence type="ECO:0000313" key="2">
    <source>
        <dbReference type="Proteomes" id="UP000638263"/>
    </source>
</evidence>
<gene>
    <name evidence="1" type="ORF">GCM10011588_10740</name>
</gene>
<dbReference type="Proteomes" id="UP000638263">
    <property type="component" value="Unassembled WGS sequence"/>
</dbReference>
<dbReference type="AlphaFoldDB" id="A0A917VN71"/>